<dbReference type="AlphaFoldDB" id="S3D591"/>
<evidence type="ECO:0000313" key="2">
    <source>
        <dbReference type="EMBL" id="EPE27236.1"/>
    </source>
</evidence>
<gene>
    <name evidence="2" type="ORF">GLAREA_03151</name>
</gene>
<feature type="transmembrane region" description="Helical" evidence="1">
    <location>
        <begin position="126"/>
        <end position="144"/>
    </location>
</feature>
<protein>
    <recommendedName>
        <fullName evidence="4">Transmembrane protein</fullName>
    </recommendedName>
</protein>
<evidence type="ECO:0008006" key="4">
    <source>
        <dbReference type="Google" id="ProtNLM"/>
    </source>
</evidence>
<dbReference type="HOGENOM" id="CLU_1061925_0_0_1"/>
<reference evidence="2 3" key="1">
    <citation type="journal article" date="2013" name="BMC Genomics">
        <title>Genomics-driven discovery of the pneumocandin biosynthetic gene cluster in the fungus Glarea lozoyensis.</title>
        <authorList>
            <person name="Chen L."/>
            <person name="Yue Q."/>
            <person name="Zhang X."/>
            <person name="Xiang M."/>
            <person name="Wang C."/>
            <person name="Li S."/>
            <person name="Che Y."/>
            <person name="Ortiz-Lopez F.J."/>
            <person name="Bills G.F."/>
            <person name="Liu X."/>
            <person name="An Z."/>
        </authorList>
    </citation>
    <scope>NUCLEOTIDE SEQUENCE [LARGE SCALE GENOMIC DNA]</scope>
    <source>
        <strain evidence="3">ATCC 20868 / MF5171</strain>
    </source>
</reference>
<keyword evidence="3" id="KW-1185">Reference proteome</keyword>
<feature type="transmembrane region" description="Helical" evidence="1">
    <location>
        <begin position="95"/>
        <end position="114"/>
    </location>
</feature>
<feature type="transmembrane region" description="Helical" evidence="1">
    <location>
        <begin position="165"/>
        <end position="182"/>
    </location>
</feature>
<evidence type="ECO:0000256" key="1">
    <source>
        <dbReference type="SAM" id="Phobius"/>
    </source>
</evidence>
<organism evidence="2 3">
    <name type="scientific">Glarea lozoyensis (strain ATCC 20868 / MF5171)</name>
    <dbReference type="NCBI Taxonomy" id="1116229"/>
    <lineage>
        <taxon>Eukaryota</taxon>
        <taxon>Fungi</taxon>
        <taxon>Dikarya</taxon>
        <taxon>Ascomycota</taxon>
        <taxon>Pezizomycotina</taxon>
        <taxon>Leotiomycetes</taxon>
        <taxon>Helotiales</taxon>
        <taxon>Helotiaceae</taxon>
        <taxon>Glarea</taxon>
    </lineage>
</organism>
<dbReference type="KEGG" id="glz:GLAREA_03151"/>
<keyword evidence="1" id="KW-0812">Transmembrane</keyword>
<accession>S3D591</accession>
<keyword evidence="1" id="KW-0472">Membrane</keyword>
<name>S3D591_GLAL2</name>
<dbReference type="Proteomes" id="UP000016922">
    <property type="component" value="Unassembled WGS sequence"/>
</dbReference>
<dbReference type="EMBL" id="KE145370">
    <property type="protein sequence ID" value="EPE27236.1"/>
    <property type="molecule type" value="Genomic_DNA"/>
</dbReference>
<dbReference type="RefSeq" id="XP_008086426.1">
    <property type="nucleotide sequence ID" value="XM_008088235.1"/>
</dbReference>
<evidence type="ECO:0000313" key="3">
    <source>
        <dbReference type="Proteomes" id="UP000016922"/>
    </source>
</evidence>
<proteinExistence type="predicted"/>
<feature type="transmembrane region" description="Helical" evidence="1">
    <location>
        <begin position="188"/>
        <end position="210"/>
    </location>
</feature>
<dbReference type="GeneID" id="19462206"/>
<keyword evidence="1" id="KW-1133">Transmembrane helix</keyword>
<sequence length="262" mass="29912">MPKMKTTQQEKLVYRPIYTAYDAIQTLLEAPKGIAARTLKHEAHPSPAASHKKHLSMYTSPKPQIDCAQIPTKQEVEMLQPQPTDPFSWLRITQYILWSFEFVVLSILELGLFFRVTSRLSDGSGQVWTLVYLIFGLIVWTLMLPELILLSVNRISPLQYTTTQLLKLAILVGEFLSSGLEFNISSDLIIVSSIFFTPFILSIICGYLSLPKGSQGEEEYDRDGRKRGISFGEVQDAFDEEWLERRRERQPLIGRRASILTV</sequence>